<feature type="domain" description="Rhodanese" evidence="1">
    <location>
        <begin position="79"/>
        <end position="175"/>
    </location>
</feature>
<proteinExistence type="predicted"/>
<organism evidence="2 3">
    <name type="scientific">Stephanodiscus triporus</name>
    <dbReference type="NCBI Taxonomy" id="2934178"/>
    <lineage>
        <taxon>Eukaryota</taxon>
        <taxon>Sar</taxon>
        <taxon>Stramenopiles</taxon>
        <taxon>Ochrophyta</taxon>
        <taxon>Bacillariophyta</taxon>
        <taxon>Coscinodiscophyceae</taxon>
        <taxon>Thalassiosirophycidae</taxon>
        <taxon>Stephanodiscales</taxon>
        <taxon>Stephanodiscaceae</taxon>
        <taxon>Stephanodiscus</taxon>
    </lineage>
</organism>
<comment type="caution">
    <text evidence="2">The sequence shown here is derived from an EMBL/GenBank/DDBJ whole genome shotgun (WGS) entry which is preliminary data.</text>
</comment>
<protein>
    <recommendedName>
        <fullName evidence="1">Rhodanese domain-containing protein</fullName>
    </recommendedName>
</protein>
<sequence length="177" mass="20287">MHDRLMMYDSMHCSFMNVKKPPAELRRMLSGLRDQDHVGQRKVVRECRAPEHLRSTHFGRDAGLEQNVSCVEYNHLRKNGQPHVLLDVRVARQYEMCSLDGSINLPLELLESQLETVGLMSKGELPVFLHLSGIALRRQLRSFKKSIEEGNAVHSVYNIAGGLNSWVETVDSEFPRY</sequence>
<dbReference type="InterPro" id="IPR036873">
    <property type="entry name" value="Rhodanese-like_dom_sf"/>
</dbReference>
<keyword evidence="3" id="KW-1185">Reference proteome</keyword>
<dbReference type="SUPFAM" id="SSF52821">
    <property type="entry name" value="Rhodanese/Cell cycle control phosphatase"/>
    <property type="match status" value="1"/>
</dbReference>
<dbReference type="AlphaFoldDB" id="A0ABD3QQT2"/>
<evidence type="ECO:0000313" key="2">
    <source>
        <dbReference type="EMBL" id="KAL3802595.1"/>
    </source>
</evidence>
<evidence type="ECO:0000259" key="1">
    <source>
        <dbReference type="PROSITE" id="PS50206"/>
    </source>
</evidence>
<dbReference type="Proteomes" id="UP001530315">
    <property type="component" value="Unassembled WGS sequence"/>
</dbReference>
<dbReference type="SMART" id="SM00450">
    <property type="entry name" value="RHOD"/>
    <property type="match status" value="1"/>
</dbReference>
<name>A0ABD3QQT2_9STRA</name>
<reference evidence="2 3" key="1">
    <citation type="submission" date="2024-10" db="EMBL/GenBank/DDBJ databases">
        <title>Updated reference genomes for cyclostephanoid diatoms.</title>
        <authorList>
            <person name="Roberts W.R."/>
            <person name="Alverson A.J."/>
        </authorList>
    </citation>
    <scope>NUCLEOTIDE SEQUENCE [LARGE SCALE GENOMIC DNA]</scope>
    <source>
        <strain evidence="2 3">AJA276-08</strain>
    </source>
</reference>
<dbReference type="Gene3D" id="3.40.250.10">
    <property type="entry name" value="Rhodanese-like domain"/>
    <property type="match status" value="1"/>
</dbReference>
<dbReference type="Pfam" id="PF00581">
    <property type="entry name" value="Rhodanese"/>
    <property type="match status" value="1"/>
</dbReference>
<evidence type="ECO:0000313" key="3">
    <source>
        <dbReference type="Proteomes" id="UP001530315"/>
    </source>
</evidence>
<gene>
    <name evidence="2" type="ORF">ACHAW5_011350</name>
</gene>
<dbReference type="InterPro" id="IPR001763">
    <property type="entry name" value="Rhodanese-like_dom"/>
</dbReference>
<accession>A0ABD3QQT2</accession>
<dbReference type="EMBL" id="JALLAZ020000142">
    <property type="protein sequence ID" value="KAL3802595.1"/>
    <property type="molecule type" value="Genomic_DNA"/>
</dbReference>
<dbReference type="PROSITE" id="PS50206">
    <property type="entry name" value="RHODANESE_3"/>
    <property type="match status" value="1"/>
</dbReference>